<evidence type="ECO:0000256" key="1">
    <source>
        <dbReference type="ARBA" id="ARBA00023015"/>
    </source>
</evidence>
<feature type="region of interest" description="Disordered" evidence="4">
    <location>
        <begin position="399"/>
        <end position="424"/>
    </location>
</feature>
<evidence type="ECO:0000313" key="7">
    <source>
        <dbReference type="Proteomes" id="UP000617734"/>
    </source>
</evidence>
<keyword evidence="7" id="KW-1185">Reference proteome</keyword>
<dbReference type="Gene3D" id="1.10.10.10">
    <property type="entry name" value="Winged helix-like DNA-binding domain superfamily/Winged helix DNA-binding domain"/>
    <property type="match status" value="1"/>
</dbReference>
<evidence type="ECO:0000256" key="4">
    <source>
        <dbReference type="SAM" id="MobiDB-lite"/>
    </source>
</evidence>
<evidence type="ECO:0000259" key="5">
    <source>
        <dbReference type="PROSITE" id="PS50949"/>
    </source>
</evidence>
<keyword evidence="2" id="KW-0238">DNA-binding</keyword>
<dbReference type="AlphaFoldDB" id="A0A919G0T7"/>
<reference evidence="6" key="2">
    <citation type="submission" date="2020-09" db="EMBL/GenBank/DDBJ databases">
        <authorList>
            <person name="Sun Q."/>
            <person name="Ohkuma M."/>
        </authorList>
    </citation>
    <scope>NUCLEOTIDE SEQUENCE</scope>
    <source>
        <strain evidence="6">JCM 4646</strain>
    </source>
</reference>
<dbReference type="InterPro" id="IPR036388">
    <property type="entry name" value="WH-like_DNA-bd_sf"/>
</dbReference>
<keyword evidence="1" id="KW-0805">Transcription regulation</keyword>
<dbReference type="SUPFAM" id="SSF46785">
    <property type="entry name" value="Winged helix' DNA-binding domain"/>
    <property type="match status" value="1"/>
</dbReference>
<dbReference type="SMART" id="SM00345">
    <property type="entry name" value="HTH_GNTR"/>
    <property type="match status" value="1"/>
</dbReference>
<organism evidence="6 7">
    <name type="scientific">Kitasatospora indigofera</name>
    <dbReference type="NCBI Taxonomy" id="67307"/>
    <lineage>
        <taxon>Bacteria</taxon>
        <taxon>Bacillati</taxon>
        <taxon>Actinomycetota</taxon>
        <taxon>Actinomycetes</taxon>
        <taxon>Kitasatosporales</taxon>
        <taxon>Streptomycetaceae</taxon>
        <taxon>Kitasatospora</taxon>
    </lineage>
</organism>
<dbReference type="CDD" id="cd07377">
    <property type="entry name" value="WHTH_GntR"/>
    <property type="match status" value="1"/>
</dbReference>
<dbReference type="SUPFAM" id="SSF46689">
    <property type="entry name" value="Homeodomain-like"/>
    <property type="match status" value="1"/>
</dbReference>
<dbReference type="GeneID" id="95354838"/>
<dbReference type="GO" id="GO:0003677">
    <property type="term" value="F:DNA binding"/>
    <property type="evidence" value="ECO:0007669"/>
    <property type="project" value="UniProtKB-KW"/>
</dbReference>
<sequence length="424" mass="45148">MLETSELDGTSGKNRYQVIAQQLRADIHSGRIPAGTRLPAERTLAATWSVNRQTVRAALRELRDQGLVESHPTGTYARAGADDSPNPPGMTFPGSMVVPHEDVVTVFRTHFATPAGDVAAVLGIPPDEPVLAHQQRVHDAAGQLLQDSRSHFAPELIAELPELERAAGTGQESDLTGLYGWMLGAGLRPTRYDRINVLPSDGDVPHLAVRRVVHDHIGRPLAITDFRVVAAHAELEYCTSPLDPQQVRPRPAAPVRAADALAPLRLTGQERAALLAWLQPGARSESLAQRARIVLACDDAAAGGAPVAAGAIARRVRSSKAAVEEWHGRFLEKRVEGLLPRRGRGRPRSVTDAQVADVLARTLHDTPPDAPRWTKHLMAAQAGLSASTISRIWRAHGVSPASAGPAPARSAAGAGVRRVGAGAS</sequence>
<dbReference type="InterPro" id="IPR050679">
    <property type="entry name" value="Bact_HTH_transcr_reg"/>
</dbReference>
<dbReference type="InterPro" id="IPR009057">
    <property type="entry name" value="Homeodomain-like_sf"/>
</dbReference>
<dbReference type="RefSeq" id="WP_190212646.1">
    <property type="nucleotide sequence ID" value="NZ_BNBO01000026.1"/>
</dbReference>
<protein>
    <recommendedName>
        <fullName evidence="5">HTH gntR-type domain-containing protein</fullName>
    </recommendedName>
</protein>
<evidence type="ECO:0000256" key="2">
    <source>
        <dbReference type="ARBA" id="ARBA00023125"/>
    </source>
</evidence>
<keyword evidence="3" id="KW-0804">Transcription</keyword>
<dbReference type="Gene3D" id="3.40.1410.10">
    <property type="entry name" value="Chorismate lyase-like"/>
    <property type="match status" value="1"/>
</dbReference>
<dbReference type="GO" id="GO:0045892">
    <property type="term" value="P:negative regulation of DNA-templated transcription"/>
    <property type="evidence" value="ECO:0007669"/>
    <property type="project" value="TreeGrafter"/>
</dbReference>
<proteinExistence type="predicted"/>
<feature type="domain" description="HTH gntR-type" evidence="5">
    <location>
        <begin position="13"/>
        <end position="80"/>
    </location>
</feature>
<evidence type="ECO:0000256" key="3">
    <source>
        <dbReference type="ARBA" id="ARBA00023163"/>
    </source>
</evidence>
<evidence type="ECO:0000313" key="6">
    <source>
        <dbReference type="EMBL" id="GHH75494.1"/>
    </source>
</evidence>
<reference evidence="6" key="1">
    <citation type="journal article" date="2014" name="Int. J. Syst. Evol. Microbiol.">
        <title>Complete genome sequence of Corynebacterium casei LMG S-19264T (=DSM 44701T), isolated from a smear-ripened cheese.</title>
        <authorList>
            <consortium name="US DOE Joint Genome Institute (JGI-PGF)"/>
            <person name="Walter F."/>
            <person name="Albersmeier A."/>
            <person name="Kalinowski J."/>
            <person name="Ruckert C."/>
        </authorList>
    </citation>
    <scope>NUCLEOTIDE SEQUENCE</scope>
    <source>
        <strain evidence="6">JCM 4646</strain>
    </source>
</reference>
<dbReference type="PRINTS" id="PR00035">
    <property type="entry name" value="HTHGNTR"/>
</dbReference>
<gene>
    <name evidence="6" type="ORF">GCM10018781_44450</name>
</gene>
<dbReference type="Pfam" id="PF13565">
    <property type="entry name" value="HTH_32"/>
    <property type="match status" value="1"/>
</dbReference>
<dbReference type="InterPro" id="IPR036390">
    <property type="entry name" value="WH_DNA-bd_sf"/>
</dbReference>
<dbReference type="GO" id="GO:0003700">
    <property type="term" value="F:DNA-binding transcription factor activity"/>
    <property type="evidence" value="ECO:0007669"/>
    <property type="project" value="InterPro"/>
</dbReference>
<dbReference type="PANTHER" id="PTHR44846:SF17">
    <property type="entry name" value="GNTR-FAMILY TRANSCRIPTIONAL REGULATOR"/>
    <property type="match status" value="1"/>
</dbReference>
<dbReference type="SUPFAM" id="SSF64288">
    <property type="entry name" value="Chorismate lyase-like"/>
    <property type="match status" value="1"/>
</dbReference>
<name>A0A919G0T7_9ACTN</name>
<dbReference type="InterPro" id="IPR000524">
    <property type="entry name" value="Tscrpt_reg_HTH_GntR"/>
</dbReference>
<dbReference type="PROSITE" id="PS50949">
    <property type="entry name" value="HTH_GNTR"/>
    <property type="match status" value="1"/>
</dbReference>
<comment type="caution">
    <text evidence="6">The sequence shown here is derived from an EMBL/GenBank/DDBJ whole genome shotgun (WGS) entry which is preliminary data.</text>
</comment>
<dbReference type="InterPro" id="IPR028978">
    <property type="entry name" value="Chorismate_lyase_/UTRA_dom_sf"/>
</dbReference>
<dbReference type="Pfam" id="PF00392">
    <property type="entry name" value="GntR"/>
    <property type="match status" value="1"/>
</dbReference>
<dbReference type="EMBL" id="BNBO01000026">
    <property type="protein sequence ID" value="GHH75494.1"/>
    <property type="molecule type" value="Genomic_DNA"/>
</dbReference>
<dbReference type="Proteomes" id="UP000617734">
    <property type="component" value="Unassembled WGS sequence"/>
</dbReference>
<dbReference type="PANTHER" id="PTHR44846">
    <property type="entry name" value="MANNOSYL-D-GLYCERATE TRANSPORT/METABOLISM SYSTEM REPRESSOR MNGR-RELATED"/>
    <property type="match status" value="1"/>
</dbReference>
<accession>A0A919G0T7</accession>